<dbReference type="PANTHER" id="PTHR30292">
    <property type="entry name" value="UNCHARACTERIZED PROTEIN YBGL-RELATED"/>
    <property type="match status" value="1"/>
</dbReference>
<dbReference type="NCBIfam" id="NF003814">
    <property type="entry name" value="PRK05406.1-3"/>
    <property type="match status" value="1"/>
</dbReference>
<keyword evidence="2" id="KW-1185">Reference proteome</keyword>
<evidence type="ECO:0000313" key="2">
    <source>
        <dbReference type="Proteomes" id="UP000010729"/>
    </source>
</evidence>
<dbReference type="Pfam" id="PF03746">
    <property type="entry name" value="LamB_YcsF"/>
    <property type="match status" value="1"/>
</dbReference>
<dbReference type="InterPro" id="IPR005501">
    <property type="entry name" value="LamB/YcsF/PxpA-like"/>
</dbReference>
<reference evidence="1 2" key="1">
    <citation type="journal article" date="2013" name="Genome Announc.">
        <title>Draft Genome Sequence of Arthrobacter crystallopoietes Strain BAB-32, Revealing Genes for Bioremediation.</title>
        <authorList>
            <person name="Joshi M.N."/>
            <person name="Pandit A.S."/>
            <person name="Sharma A."/>
            <person name="Pandya R.V."/>
            <person name="Desai S.M."/>
            <person name="Saxena A.K."/>
            <person name="Bagatharia S.B."/>
        </authorList>
    </citation>
    <scope>NUCLEOTIDE SEQUENCE [LARGE SCALE GENOMIC DNA]</scope>
    <source>
        <strain evidence="1 2">BAB-32</strain>
    </source>
</reference>
<dbReference type="PANTHER" id="PTHR30292:SF0">
    <property type="entry name" value="5-OXOPROLINASE SUBUNIT A"/>
    <property type="match status" value="1"/>
</dbReference>
<dbReference type="Proteomes" id="UP000010729">
    <property type="component" value="Unassembled WGS sequence"/>
</dbReference>
<proteinExistence type="predicted"/>
<evidence type="ECO:0000313" key="1">
    <source>
        <dbReference type="EMBL" id="EMY35646.1"/>
    </source>
</evidence>
<dbReference type="SUPFAM" id="SSF88713">
    <property type="entry name" value="Glycoside hydrolase/deacetylase"/>
    <property type="match status" value="1"/>
</dbReference>
<organism evidence="1 2">
    <name type="scientific">Arthrobacter crystallopoietes BAB-32</name>
    <dbReference type="NCBI Taxonomy" id="1246476"/>
    <lineage>
        <taxon>Bacteria</taxon>
        <taxon>Bacillati</taxon>
        <taxon>Actinomycetota</taxon>
        <taxon>Actinomycetes</taxon>
        <taxon>Micrococcales</taxon>
        <taxon>Micrococcaceae</taxon>
        <taxon>Crystallibacter</taxon>
    </lineage>
</organism>
<name>N1UZ18_9MICC</name>
<dbReference type="InterPro" id="IPR011330">
    <property type="entry name" value="Glyco_hydro/deAcase_b/a-brl"/>
</dbReference>
<dbReference type="AlphaFoldDB" id="N1UZ18"/>
<sequence length="246" mass="26526">MVTMNADMGESLGIHSFGNDHLLLPLVDTINVACGFHSGDPSTMRQTIEAASEHGVTVGAHPGLPDLVGFGRREMKLDKSEVRDLVRYQVGALVAFLEAAGAALHHIKPHGALYGMLARDEDLMDAVCDVAIQYGVPVYGLPGTAHERAAARREVGFIAEFYADLNYGDDGIVVVERHGKQRSPDEFADRVRAAISEGSVMTATGNELQIRVDSVCIHSDLPAAPSNARITRDVINELSQGRVRSR</sequence>
<dbReference type="OrthoDB" id="9773478at2"/>
<accession>N1UZ18</accession>
<dbReference type="Gene3D" id="3.20.20.370">
    <property type="entry name" value="Glycoside hydrolase/deacetylase"/>
    <property type="match status" value="1"/>
</dbReference>
<dbReference type="RefSeq" id="WP_005267156.1">
    <property type="nucleotide sequence ID" value="NZ_ANPE02000067.1"/>
</dbReference>
<comment type="caution">
    <text evidence="1">The sequence shown here is derived from an EMBL/GenBank/DDBJ whole genome shotgun (WGS) entry which is preliminary data.</text>
</comment>
<gene>
    <name evidence="1" type="ORF">D477_003088</name>
</gene>
<dbReference type="GO" id="GO:0005975">
    <property type="term" value="P:carbohydrate metabolic process"/>
    <property type="evidence" value="ECO:0007669"/>
    <property type="project" value="InterPro"/>
</dbReference>
<dbReference type="EMBL" id="ANPE02000067">
    <property type="protein sequence ID" value="EMY35646.1"/>
    <property type="molecule type" value="Genomic_DNA"/>
</dbReference>
<protein>
    <submittedName>
        <fullName evidence="1">LamB/YcsF family protein</fullName>
    </submittedName>
</protein>